<organism evidence="1 2">
    <name type="scientific">Aphis gossypii</name>
    <name type="common">Cotton aphid</name>
    <dbReference type="NCBI Taxonomy" id="80765"/>
    <lineage>
        <taxon>Eukaryota</taxon>
        <taxon>Metazoa</taxon>
        <taxon>Ecdysozoa</taxon>
        <taxon>Arthropoda</taxon>
        <taxon>Hexapoda</taxon>
        <taxon>Insecta</taxon>
        <taxon>Pterygota</taxon>
        <taxon>Neoptera</taxon>
        <taxon>Paraneoptera</taxon>
        <taxon>Hemiptera</taxon>
        <taxon>Sternorrhyncha</taxon>
        <taxon>Aphidomorpha</taxon>
        <taxon>Aphidoidea</taxon>
        <taxon>Aphididae</taxon>
        <taxon>Aphidini</taxon>
        <taxon>Aphis</taxon>
        <taxon>Aphis</taxon>
    </lineage>
</organism>
<keyword evidence="2" id="KW-1185">Reference proteome</keyword>
<evidence type="ECO:0000313" key="1">
    <source>
        <dbReference type="EMBL" id="CAH1714731.1"/>
    </source>
</evidence>
<gene>
    <name evidence="1" type="ORF">APHIGO_LOCUS2897</name>
</gene>
<reference evidence="1" key="1">
    <citation type="submission" date="2022-02" db="EMBL/GenBank/DDBJ databases">
        <authorList>
            <person name="King R."/>
        </authorList>
    </citation>
    <scope>NUCLEOTIDE SEQUENCE</scope>
</reference>
<evidence type="ECO:0000313" key="2">
    <source>
        <dbReference type="Proteomes" id="UP001154329"/>
    </source>
</evidence>
<sequence>MIHRRRRRCFCQLHVVDWAGKGKLRKKNTTDRATDTVPPQQTQFTTFHLDSFIIILMHGTILSLTTTIRTPHPRNPYSDTISLIRLLCCCYHHHRMYNNNNNNNKWLFMLFVSVIVRGTTTTTTSERLSAAN</sequence>
<dbReference type="AlphaFoldDB" id="A0A9P0IR91"/>
<reference evidence="1" key="2">
    <citation type="submission" date="2022-10" db="EMBL/GenBank/DDBJ databases">
        <authorList>
            <consortium name="ENA_rothamsted_submissions"/>
            <consortium name="culmorum"/>
            <person name="King R."/>
        </authorList>
    </citation>
    <scope>NUCLEOTIDE SEQUENCE</scope>
</reference>
<dbReference type="EMBL" id="OU899034">
    <property type="protein sequence ID" value="CAH1714731.1"/>
    <property type="molecule type" value="Genomic_DNA"/>
</dbReference>
<dbReference type="Proteomes" id="UP001154329">
    <property type="component" value="Chromosome 1"/>
</dbReference>
<protein>
    <submittedName>
        <fullName evidence="1">Uncharacterized protein</fullName>
    </submittedName>
</protein>
<proteinExistence type="predicted"/>
<accession>A0A9P0IR91</accession>
<name>A0A9P0IR91_APHGO</name>